<dbReference type="GO" id="GO:0016491">
    <property type="term" value="F:oxidoreductase activity"/>
    <property type="evidence" value="ECO:0007669"/>
    <property type="project" value="InterPro"/>
</dbReference>
<dbReference type="PRINTS" id="PR00411">
    <property type="entry name" value="PNDRDTASEI"/>
</dbReference>
<protein>
    <submittedName>
        <fullName evidence="6">NAD(P)/FAD-dependent oxidoreductase</fullName>
    </submittedName>
</protein>
<organism evidence="6">
    <name type="scientific">Desulfobacca acetoxidans</name>
    <dbReference type="NCBI Taxonomy" id="60893"/>
    <lineage>
        <taxon>Bacteria</taxon>
        <taxon>Pseudomonadati</taxon>
        <taxon>Thermodesulfobacteriota</taxon>
        <taxon>Desulfobaccia</taxon>
        <taxon>Desulfobaccales</taxon>
        <taxon>Desulfobaccaceae</taxon>
        <taxon>Desulfobacca</taxon>
    </lineage>
</organism>
<name>A0A7C3WHA4_9BACT</name>
<dbReference type="PANTHER" id="PTHR43429">
    <property type="entry name" value="PYRIDINE NUCLEOTIDE-DISULFIDE OXIDOREDUCTASE DOMAIN-CONTAINING"/>
    <property type="match status" value="1"/>
</dbReference>
<accession>A0A7C3WHA4</accession>
<dbReference type="AlphaFoldDB" id="A0A7C3WHA4"/>
<comment type="caution">
    <text evidence="6">The sequence shown here is derived from an EMBL/GenBank/DDBJ whole genome shotgun (WGS) entry which is preliminary data.</text>
</comment>
<comment type="similarity">
    <text evidence="2">Belongs to the FAD-dependent oxidoreductase family.</text>
</comment>
<dbReference type="PRINTS" id="PR00368">
    <property type="entry name" value="FADPNR"/>
</dbReference>
<sequence>MRYVIIGASAAGLTAAETIRKWDPEGRIAVISDEPHLPYSRPLLTYLLGKEIRPEQIFLKSGQYFEQWRLEAFLGKAVTRVDPEARTVHLADGQTLPYDRLLIASGAEPRLPGIPGEDLDGVFTLRHLADLQRLEAGLVPGGSVAVVGAGAVGLKVAEALVHRGIKVHLFEREAQPLTQVLDPVAAQLLQDAIKRRGIRLYLHSWPEAVLGKKGKVEALALNNNRVLPVQAVLFSVGVQARTGFLASAGLADPGGIRVDHFMQTSYPDIYAAGDCTKPPHLITGEPRAFHIWPAAVAQGEVAGANMAGARRRYEGLLPQNSISLKDIKIITGGHLKPDPPDGEVFCELDRHRGHYRRLVLQNGRLVGVTLIGPRAAEAGIYFQLIARKVPVKDLPTDIRAADFHPGKLWA</sequence>
<evidence type="ECO:0000256" key="1">
    <source>
        <dbReference type="ARBA" id="ARBA00001974"/>
    </source>
</evidence>
<evidence type="ECO:0000256" key="2">
    <source>
        <dbReference type="ARBA" id="ARBA00006442"/>
    </source>
</evidence>
<dbReference type="EMBL" id="DTHB01000042">
    <property type="protein sequence ID" value="HGB14589.1"/>
    <property type="molecule type" value="Genomic_DNA"/>
</dbReference>
<reference evidence="6" key="1">
    <citation type="journal article" date="2020" name="mSystems">
        <title>Genome- and Community-Level Interaction Insights into Carbon Utilization and Element Cycling Functions of Hydrothermarchaeota in Hydrothermal Sediment.</title>
        <authorList>
            <person name="Zhou Z."/>
            <person name="Liu Y."/>
            <person name="Xu W."/>
            <person name="Pan J."/>
            <person name="Luo Z.H."/>
            <person name="Li M."/>
        </authorList>
    </citation>
    <scope>NUCLEOTIDE SEQUENCE [LARGE SCALE GENOMIC DNA]</scope>
    <source>
        <strain evidence="6">SpSt-776</strain>
    </source>
</reference>
<dbReference type="SUPFAM" id="SSF51905">
    <property type="entry name" value="FAD/NAD(P)-binding domain"/>
    <property type="match status" value="2"/>
</dbReference>
<dbReference type="PANTHER" id="PTHR43429:SF3">
    <property type="entry name" value="NITRITE REDUCTASE [NAD(P)H]"/>
    <property type="match status" value="1"/>
</dbReference>
<dbReference type="InterPro" id="IPR036188">
    <property type="entry name" value="FAD/NAD-bd_sf"/>
</dbReference>
<feature type="domain" description="FAD/NAD(P)-binding" evidence="5">
    <location>
        <begin position="2"/>
        <end position="299"/>
    </location>
</feature>
<keyword evidence="4" id="KW-0274">FAD</keyword>
<dbReference type="InterPro" id="IPR023753">
    <property type="entry name" value="FAD/NAD-binding_dom"/>
</dbReference>
<proteinExistence type="inferred from homology"/>
<evidence type="ECO:0000313" key="6">
    <source>
        <dbReference type="EMBL" id="HGB14589.1"/>
    </source>
</evidence>
<dbReference type="Pfam" id="PF07992">
    <property type="entry name" value="Pyr_redox_2"/>
    <property type="match status" value="1"/>
</dbReference>
<evidence type="ECO:0000256" key="3">
    <source>
        <dbReference type="ARBA" id="ARBA00022630"/>
    </source>
</evidence>
<dbReference type="Gene3D" id="3.50.50.60">
    <property type="entry name" value="FAD/NAD(P)-binding domain"/>
    <property type="match status" value="2"/>
</dbReference>
<comment type="cofactor">
    <cofactor evidence="1">
        <name>FAD</name>
        <dbReference type="ChEBI" id="CHEBI:57692"/>
    </cofactor>
</comment>
<evidence type="ECO:0000256" key="4">
    <source>
        <dbReference type="ARBA" id="ARBA00022827"/>
    </source>
</evidence>
<evidence type="ECO:0000259" key="5">
    <source>
        <dbReference type="Pfam" id="PF07992"/>
    </source>
</evidence>
<gene>
    <name evidence="6" type="ORF">ENV62_05065</name>
</gene>
<dbReference type="InterPro" id="IPR050260">
    <property type="entry name" value="FAD-bd_OxRdtase"/>
</dbReference>
<keyword evidence="3" id="KW-0285">Flavoprotein</keyword>